<dbReference type="InterPro" id="IPR025893">
    <property type="entry name" value="Tocopherol_cyclase"/>
</dbReference>
<accession>A0A5D0WV89</accession>
<proteinExistence type="predicted"/>
<dbReference type="Pfam" id="PF14249">
    <property type="entry name" value="Tocopherol_cycl"/>
    <property type="match status" value="1"/>
</dbReference>
<gene>
    <name evidence="1" type="ORF">FXB42_03895</name>
</gene>
<protein>
    <recommendedName>
        <fullName evidence="3">Tocopherol cyclase</fullName>
    </recommendedName>
</protein>
<dbReference type="AlphaFoldDB" id="A0A5D0WV89"/>
<evidence type="ECO:0000313" key="2">
    <source>
        <dbReference type="Proteomes" id="UP000322619"/>
    </source>
</evidence>
<dbReference type="PANTHER" id="PTHR35309:SF4">
    <property type="entry name" value="TOCOPHEROL CYCLASE"/>
    <property type="match status" value="1"/>
</dbReference>
<reference evidence="1 2" key="1">
    <citation type="submission" date="2019-08" db="EMBL/GenBank/DDBJ databases">
        <title>Isolation and enrichment of carboxydotrophic bacteria from anaerobic sludge for the production of bio-based chemicals from syngas.</title>
        <authorList>
            <person name="Antares A.L."/>
            <person name="Moreira J."/>
            <person name="Diender M."/>
            <person name="Parshina S.N."/>
            <person name="Stams A.J.M."/>
            <person name="Alves M."/>
            <person name="Alves J.I."/>
            <person name="Sousa D.Z."/>
        </authorList>
    </citation>
    <scope>NUCLEOTIDE SEQUENCE [LARGE SCALE GENOMIC DNA]</scope>
    <source>
        <strain evidence="1 2">JM</strain>
    </source>
</reference>
<dbReference type="GO" id="GO:0009976">
    <property type="term" value="F:tocopherol cyclase activity"/>
    <property type="evidence" value="ECO:0007669"/>
    <property type="project" value="InterPro"/>
</dbReference>
<organism evidence="1 2">
    <name type="scientific">Acetobacterium wieringae</name>
    <dbReference type="NCBI Taxonomy" id="52694"/>
    <lineage>
        <taxon>Bacteria</taxon>
        <taxon>Bacillati</taxon>
        <taxon>Bacillota</taxon>
        <taxon>Clostridia</taxon>
        <taxon>Eubacteriales</taxon>
        <taxon>Eubacteriaceae</taxon>
        <taxon>Acetobacterium</taxon>
    </lineage>
</organism>
<dbReference type="EMBL" id="VSLA01000004">
    <property type="protein sequence ID" value="TYC87601.1"/>
    <property type="molecule type" value="Genomic_DNA"/>
</dbReference>
<evidence type="ECO:0008006" key="3">
    <source>
        <dbReference type="Google" id="ProtNLM"/>
    </source>
</evidence>
<evidence type="ECO:0000313" key="1">
    <source>
        <dbReference type="EMBL" id="TYC87601.1"/>
    </source>
</evidence>
<dbReference type="RefSeq" id="WP_148636839.1">
    <property type="nucleotide sequence ID" value="NZ_VSLA01000004.1"/>
</dbReference>
<name>A0A5D0WV89_9FIRM</name>
<dbReference type="PANTHER" id="PTHR35309">
    <property type="match status" value="1"/>
</dbReference>
<dbReference type="Proteomes" id="UP000322619">
    <property type="component" value="Unassembled WGS sequence"/>
</dbReference>
<sequence length="325" mass="36669">MIKQAYFQGKNKKRRYFEGWYFKCISADRKHAIAIIPGMAIDPQGNRQAFIQVINAVTGKTWYHHFPYPEFNARTDRFDVEIENNSFNAQGLSLNVDTAEGSIKGRLTFHNSHPFPKGLKHPGIMGPFGLVPFMECYHAIIHLYHEIKGEIDLDGELMDFNGGVGYIEKDYGRSFPKTYLWLQASHFEAGDASFVFSRANIPFLGMEFPGFFAYFTDFSGITRRFATYNFSRLEKWEVDTTKGTCAGELEGPNGALAFKAQMASGGRLRAPVDGLMDREIVESITAKVWLRLTNNQGDVIFESISSEAGMEICLEEGVAVKQESE</sequence>
<comment type="caution">
    <text evidence="1">The sequence shown here is derived from an EMBL/GenBank/DDBJ whole genome shotgun (WGS) entry which is preliminary data.</text>
</comment>
<dbReference type="SUPFAM" id="SSF159245">
    <property type="entry name" value="AttH-like"/>
    <property type="match status" value="1"/>
</dbReference>